<dbReference type="GO" id="GO:0006189">
    <property type="term" value="P:'de novo' IMP biosynthetic process"/>
    <property type="evidence" value="ECO:0007669"/>
    <property type="project" value="InterPro"/>
</dbReference>
<keyword evidence="3" id="KW-1185">Reference proteome</keyword>
<gene>
    <name evidence="2" type="ORF">SSCH_330021</name>
</gene>
<dbReference type="InterPro" id="IPR039476">
    <property type="entry name" value="P2CMN_synthase_LarB"/>
</dbReference>
<dbReference type="Gene3D" id="3.40.50.1970">
    <property type="match status" value="1"/>
</dbReference>
<dbReference type="InterPro" id="IPR000031">
    <property type="entry name" value="PurE_dom"/>
</dbReference>
<dbReference type="GO" id="GO:0016787">
    <property type="term" value="F:hydrolase activity"/>
    <property type="evidence" value="ECO:0007669"/>
    <property type="project" value="InterPro"/>
</dbReference>
<dbReference type="Proteomes" id="UP000046155">
    <property type="component" value="Unassembled WGS sequence"/>
</dbReference>
<evidence type="ECO:0000259" key="1">
    <source>
        <dbReference type="SMART" id="SM01001"/>
    </source>
</evidence>
<dbReference type="Pfam" id="PF00731">
    <property type="entry name" value="AIRC"/>
    <property type="match status" value="1"/>
</dbReference>
<dbReference type="PANTHER" id="PTHR43064:SF1">
    <property type="entry name" value="SLL1489 PROTEIN"/>
    <property type="match status" value="1"/>
</dbReference>
<dbReference type="NCBIfam" id="NF033503">
    <property type="entry name" value="LarB"/>
    <property type="match status" value="1"/>
</dbReference>
<evidence type="ECO:0000313" key="3">
    <source>
        <dbReference type="Proteomes" id="UP000046155"/>
    </source>
</evidence>
<evidence type="ECO:0000313" key="2">
    <source>
        <dbReference type="EMBL" id="CEO89004.1"/>
    </source>
</evidence>
<sequence length="254" mass="27220">MDKRKIQELLQDVRNGKISVEAAEKTLKYLPYADIGTAKIDHHRNLRRGMPEVIFCQGKTPEQSLAAFMELAAHSDFVLATRVSEETASLIKSHFPNVFFCREAKILFLSNGEIRQRAGRIAVLTAGTSDLPVAEEAALTAELLGSEVVKIYDVGVAGVHRLFPHLEIIDNCRVIIAVAGMEGALPGVVAGLTDKPVIAVPTSTGYGANFGGLSSLLTMLNSCSPGVGVVNIDNGFGAAVLAYLITKNCCHEED</sequence>
<dbReference type="OrthoDB" id="9782511at2"/>
<dbReference type="PANTHER" id="PTHR43064">
    <property type="entry name" value="PHOSPHORIBOSYLAMINOIMIDAZOLE CARBOXYLASE-RELATED"/>
    <property type="match status" value="1"/>
</dbReference>
<dbReference type="EMBL" id="CDRZ01000229">
    <property type="protein sequence ID" value="CEO89004.1"/>
    <property type="molecule type" value="Genomic_DNA"/>
</dbReference>
<reference evidence="3" key="1">
    <citation type="submission" date="2015-01" db="EMBL/GenBank/DDBJ databases">
        <authorList>
            <person name="Manzoor Shahid"/>
            <person name="Zubair Saima"/>
        </authorList>
    </citation>
    <scope>NUCLEOTIDE SEQUENCE [LARGE SCALE GENOMIC DNA]</scope>
    <source>
        <strain evidence="3">Sp3</strain>
    </source>
</reference>
<dbReference type="SUPFAM" id="SSF52255">
    <property type="entry name" value="N5-CAIR mutase (phosphoribosylaminoimidazole carboxylase, PurE)"/>
    <property type="match status" value="1"/>
</dbReference>
<protein>
    <recommendedName>
        <fullName evidence="1">PurE domain-containing protein</fullName>
    </recommendedName>
</protein>
<dbReference type="AlphaFoldDB" id="A0A0B7MEI7"/>
<organism evidence="2 3">
    <name type="scientific">Syntrophaceticus schinkii</name>
    <dbReference type="NCBI Taxonomy" id="499207"/>
    <lineage>
        <taxon>Bacteria</taxon>
        <taxon>Bacillati</taxon>
        <taxon>Bacillota</taxon>
        <taxon>Clostridia</taxon>
        <taxon>Thermoanaerobacterales</taxon>
        <taxon>Thermoanaerobacterales Family III. Incertae Sedis</taxon>
        <taxon>Syntrophaceticus</taxon>
    </lineage>
</organism>
<feature type="domain" description="PurE" evidence="1">
    <location>
        <begin position="119"/>
        <end position="248"/>
    </location>
</feature>
<dbReference type="RefSeq" id="WP_044665051.1">
    <property type="nucleotide sequence ID" value="NZ_CDRZ01000229.1"/>
</dbReference>
<dbReference type="SMART" id="SM01001">
    <property type="entry name" value="AIRC"/>
    <property type="match status" value="1"/>
</dbReference>
<proteinExistence type="predicted"/>
<accession>A0A0B7MEI7</accession>
<name>A0A0B7MEI7_9FIRM</name>